<evidence type="ECO:0000313" key="2">
    <source>
        <dbReference type="Proteomes" id="UP001201549"/>
    </source>
</evidence>
<name>A0ABT2FFU2_9GAMM</name>
<dbReference type="EMBL" id="JAKOGG010000001">
    <property type="protein sequence ID" value="MCS4555157.1"/>
    <property type="molecule type" value="Genomic_DNA"/>
</dbReference>
<keyword evidence="1" id="KW-0255">Endonuclease</keyword>
<comment type="caution">
    <text evidence="1">The sequence shown here is derived from an EMBL/GenBank/DDBJ whole genome shotgun (WGS) entry which is preliminary data.</text>
</comment>
<reference evidence="1 2" key="1">
    <citation type="submission" date="2022-02" db="EMBL/GenBank/DDBJ databases">
        <authorList>
            <person name="Zhuang L."/>
        </authorList>
    </citation>
    <scope>NUCLEOTIDE SEQUENCE [LARGE SCALE GENOMIC DNA]</scope>
    <source>
        <strain evidence="1 2">C32</strain>
    </source>
</reference>
<accession>A0ABT2FFU2</accession>
<keyword evidence="1" id="KW-0378">Hydrolase</keyword>
<dbReference type="InterPro" id="IPR007581">
    <property type="entry name" value="Endonuclease-V"/>
</dbReference>
<keyword evidence="2" id="KW-1185">Reference proteome</keyword>
<keyword evidence="1" id="KW-0540">Nuclease</keyword>
<organism evidence="1 2">
    <name type="scientific">Shewanella electrica</name>
    <dbReference type="NCBI Taxonomy" id="515560"/>
    <lineage>
        <taxon>Bacteria</taxon>
        <taxon>Pseudomonadati</taxon>
        <taxon>Pseudomonadota</taxon>
        <taxon>Gammaproteobacteria</taxon>
        <taxon>Alteromonadales</taxon>
        <taxon>Shewanellaceae</taxon>
        <taxon>Shewanella</taxon>
    </lineage>
</organism>
<evidence type="ECO:0000313" key="1">
    <source>
        <dbReference type="EMBL" id="MCS4555157.1"/>
    </source>
</evidence>
<proteinExistence type="predicted"/>
<dbReference type="Pfam" id="PF04493">
    <property type="entry name" value="Endonuclease_5"/>
    <property type="match status" value="1"/>
</dbReference>
<reference evidence="2" key="2">
    <citation type="submission" date="2023-07" db="EMBL/GenBank/DDBJ databases">
        <title>Shewanella mangrovi sp. nov., an acetaldehyde- degrading bacterium isolated from mangrove sediment.</title>
        <authorList>
            <person name="Liu Y."/>
        </authorList>
    </citation>
    <scope>NUCLEOTIDE SEQUENCE [LARGE SCALE GENOMIC DNA]</scope>
    <source>
        <strain evidence="2">C32</strain>
    </source>
</reference>
<protein>
    <submittedName>
        <fullName evidence="1">Endonuclease V</fullName>
    </submittedName>
</protein>
<dbReference type="Gene3D" id="3.30.2170.10">
    <property type="entry name" value="archaeoglobus fulgidus dsm 4304 superfamily"/>
    <property type="match status" value="1"/>
</dbReference>
<gene>
    <name evidence="1" type="ORF">L9G74_01770</name>
</gene>
<dbReference type="RefSeq" id="WP_238894559.1">
    <property type="nucleotide sequence ID" value="NZ_JAKOGG010000001.1"/>
</dbReference>
<dbReference type="GO" id="GO:0004519">
    <property type="term" value="F:endonuclease activity"/>
    <property type="evidence" value="ECO:0007669"/>
    <property type="project" value="UniProtKB-KW"/>
</dbReference>
<sequence>MIFAVDCQYVEHHAAVTGAINTSATAAGILFNRWDDATPSHTFVKQIDDVAPYVPGQFYQRELPCIVALLAELKQPPKLIVVDGYVTLGEAAKPGLGWHLYQAVAQQIPVIGVAKKPFIGTPATAEIFRGNSQNPLYVSSIGVALPQAKQWVLSMHGKHRLPSLLKYVDQLARGIVRET</sequence>
<dbReference type="Proteomes" id="UP001201549">
    <property type="component" value="Unassembled WGS sequence"/>
</dbReference>